<evidence type="ECO:0000256" key="1">
    <source>
        <dbReference type="SAM" id="MobiDB-lite"/>
    </source>
</evidence>
<feature type="compositionally biased region" description="Basic residues" evidence="1">
    <location>
        <begin position="1"/>
        <end position="45"/>
    </location>
</feature>
<feature type="compositionally biased region" description="Basic and acidic residues" evidence="1">
    <location>
        <begin position="46"/>
        <end position="66"/>
    </location>
</feature>
<proteinExistence type="predicted"/>
<accession>A0A6J4TIR7</accession>
<dbReference type="AlphaFoldDB" id="A0A6J4TIR7"/>
<name>A0A6J4TIR7_9ACTN</name>
<dbReference type="EMBL" id="CADCWC010000077">
    <property type="protein sequence ID" value="CAA9524595.1"/>
    <property type="molecule type" value="Genomic_DNA"/>
</dbReference>
<organism evidence="2">
    <name type="scientific">uncultured Thermoleophilia bacterium</name>
    <dbReference type="NCBI Taxonomy" id="1497501"/>
    <lineage>
        <taxon>Bacteria</taxon>
        <taxon>Bacillati</taxon>
        <taxon>Actinomycetota</taxon>
        <taxon>Thermoleophilia</taxon>
        <taxon>environmental samples</taxon>
    </lineage>
</organism>
<feature type="non-terminal residue" evidence="2">
    <location>
        <position position="91"/>
    </location>
</feature>
<feature type="region of interest" description="Disordered" evidence="1">
    <location>
        <begin position="1"/>
        <end position="91"/>
    </location>
</feature>
<protein>
    <submittedName>
        <fullName evidence="2">Uncharacterized protein</fullName>
    </submittedName>
</protein>
<feature type="non-terminal residue" evidence="2">
    <location>
        <position position="1"/>
    </location>
</feature>
<sequence length="91" mass="10770">GHHRLHHPRPDRRRHRQGDHAGRRPGWHPRHHAHRRGGGPARRLPRLRDLRRRPDGRVLRHLDVADRHHRRAAPAVHRPAGHGPRASRDRL</sequence>
<gene>
    <name evidence="2" type="ORF">AVDCRST_MAG79-418</name>
</gene>
<evidence type="ECO:0000313" key="2">
    <source>
        <dbReference type="EMBL" id="CAA9524595.1"/>
    </source>
</evidence>
<reference evidence="2" key="1">
    <citation type="submission" date="2020-02" db="EMBL/GenBank/DDBJ databases">
        <authorList>
            <person name="Meier V. D."/>
        </authorList>
    </citation>
    <scope>NUCLEOTIDE SEQUENCE</scope>
    <source>
        <strain evidence="2">AVDCRST_MAG79</strain>
    </source>
</reference>
<feature type="compositionally biased region" description="Low complexity" evidence="1">
    <location>
        <begin position="73"/>
        <end position="83"/>
    </location>
</feature>